<keyword evidence="4" id="KW-1185">Reference proteome</keyword>
<dbReference type="Gene3D" id="3.40.50.300">
    <property type="entry name" value="P-loop containing nucleotide triphosphate hydrolases"/>
    <property type="match status" value="1"/>
</dbReference>
<dbReference type="SUPFAM" id="SSF52540">
    <property type="entry name" value="P-loop containing nucleoside triphosphate hydrolases"/>
    <property type="match status" value="1"/>
</dbReference>
<comment type="caution">
    <text evidence="3">The sequence shown here is derived from an EMBL/GenBank/DDBJ whole genome shotgun (WGS) entry which is preliminary data.</text>
</comment>
<feature type="compositionally biased region" description="Polar residues" evidence="1">
    <location>
        <begin position="28"/>
        <end position="37"/>
    </location>
</feature>
<proteinExistence type="predicted"/>
<name>A0A7W5BTY1_9HYPH</name>
<accession>A0A7W5BTY1</accession>
<dbReference type="RefSeq" id="WP_131704597.1">
    <property type="nucleotide sequence ID" value="NZ_JACHXH010000050.1"/>
</dbReference>
<dbReference type="InterPro" id="IPR027417">
    <property type="entry name" value="P-loop_NTPase"/>
</dbReference>
<evidence type="ECO:0000313" key="4">
    <source>
        <dbReference type="Proteomes" id="UP000518315"/>
    </source>
</evidence>
<evidence type="ECO:0000313" key="3">
    <source>
        <dbReference type="EMBL" id="MBB3139102.1"/>
    </source>
</evidence>
<evidence type="ECO:0000256" key="1">
    <source>
        <dbReference type="SAM" id="MobiDB-lite"/>
    </source>
</evidence>
<dbReference type="EMBL" id="JACHXH010000050">
    <property type="protein sequence ID" value="MBB3139102.1"/>
    <property type="molecule type" value="Genomic_DNA"/>
</dbReference>
<dbReference type="Proteomes" id="UP000518315">
    <property type="component" value="Unassembled WGS sequence"/>
</dbReference>
<sequence length="336" mass="36979">MSSCRYEGCTVSETGRCALENDPATCSNRIAQDSQPEQDARSDQAEFDGRSVGAPVLASPIETPSFPPSTSLGTAAVEEMMVSRYVTVVGILGDPEAGKTACLASLYLLVSHAMLDGWSFANSSSLMAFEEISRGARRWNNGESPDQMTVHTEMADDRQPGFLHLKLRRNSDSRCFDLVLPDLPGEWSKDFIRTARSDRLEFLRSADVIWLVSDGRILANKELRQGAVTRLGQLAARLRALITGKMPRLILVITHRDVVEQSNDILSRIVSELAKHDLAVEVIPVAPFSDDENFPAGFGLDALITATVQHPDEGPVFWPASNPKADQRSFLSYRRD</sequence>
<gene>
    <name evidence="3" type="ORF">FHS26_006883</name>
</gene>
<protein>
    <recommendedName>
        <fullName evidence="2">Double-GTPase 2 domain-containing protein</fullName>
    </recommendedName>
</protein>
<dbReference type="AlphaFoldDB" id="A0A7W5BTY1"/>
<feature type="compositionally biased region" description="Basic and acidic residues" evidence="1">
    <location>
        <begin position="38"/>
        <end position="47"/>
    </location>
</feature>
<organism evidence="3 4">
    <name type="scientific">Rhizobium pisi</name>
    <dbReference type="NCBI Taxonomy" id="574561"/>
    <lineage>
        <taxon>Bacteria</taxon>
        <taxon>Pseudomonadati</taxon>
        <taxon>Pseudomonadota</taxon>
        <taxon>Alphaproteobacteria</taxon>
        <taxon>Hyphomicrobiales</taxon>
        <taxon>Rhizobiaceae</taxon>
        <taxon>Rhizobium/Agrobacterium group</taxon>
        <taxon>Rhizobium</taxon>
    </lineage>
</organism>
<dbReference type="InterPro" id="IPR045528">
    <property type="entry name" value="DO-GTPase2"/>
</dbReference>
<dbReference type="Pfam" id="PF19993">
    <property type="entry name" value="DO-GTPase2"/>
    <property type="match status" value="1"/>
</dbReference>
<feature type="region of interest" description="Disordered" evidence="1">
    <location>
        <begin position="28"/>
        <end position="47"/>
    </location>
</feature>
<evidence type="ECO:0000259" key="2">
    <source>
        <dbReference type="Pfam" id="PF19993"/>
    </source>
</evidence>
<feature type="domain" description="Double-GTPase 2" evidence="2">
    <location>
        <begin position="88"/>
        <end position="305"/>
    </location>
</feature>
<reference evidence="3 4" key="1">
    <citation type="submission" date="2020-08" db="EMBL/GenBank/DDBJ databases">
        <title>Genomic Encyclopedia of Type Strains, Phase III (KMG-III): the genomes of soil and plant-associated and newly described type strains.</title>
        <authorList>
            <person name="Whitman W."/>
        </authorList>
    </citation>
    <scope>NUCLEOTIDE SEQUENCE [LARGE SCALE GENOMIC DNA]</scope>
    <source>
        <strain evidence="3 4">CECT 4113</strain>
    </source>
</reference>